<protein>
    <submittedName>
        <fullName evidence="2">Uncharacterized protein</fullName>
    </submittedName>
</protein>
<sequence length="130" mass="13924">MDAKVSKKKASKKKASKKKAARKVSDQTMGPAKKTRTSEVPETVMGLKTADLPAELQAELKGKRQSNTQAYVLEVLPPKGGEPMSVNDIIVAVWQAHKTVIKRASVLAALQALAAKNQARRAGTGAYTQV</sequence>
<dbReference type="Proteomes" id="UP000315400">
    <property type="component" value="Unassembled WGS sequence"/>
</dbReference>
<comment type="caution">
    <text evidence="2">The sequence shown here is derived from an EMBL/GenBank/DDBJ whole genome shotgun (WGS) entry which is preliminary data.</text>
</comment>
<evidence type="ECO:0000313" key="2">
    <source>
        <dbReference type="EMBL" id="TQE99191.1"/>
    </source>
</evidence>
<reference evidence="2 3" key="1">
    <citation type="submission" date="2019-06" db="EMBL/GenBank/DDBJ databases">
        <title>Metagenome assembled Genome of Spiribacter salinus SL48-SHIP from the microbial mat of Salt Lake 48 (Novosibirsk region, Russia).</title>
        <authorList>
            <person name="Shipova A."/>
            <person name="Rozanov A.S."/>
            <person name="Bryanskaya A.V."/>
            <person name="Peltek S.E."/>
        </authorList>
    </citation>
    <scope>NUCLEOTIDE SEQUENCE [LARGE SCALE GENOMIC DNA]</scope>
    <source>
        <strain evidence="2">SL48-SHIP-2</strain>
    </source>
</reference>
<evidence type="ECO:0000256" key="1">
    <source>
        <dbReference type="SAM" id="MobiDB-lite"/>
    </source>
</evidence>
<feature type="region of interest" description="Disordered" evidence="1">
    <location>
        <begin position="1"/>
        <end position="46"/>
    </location>
</feature>
<gene>
    <name evidence="2" type="ORF">FKY71_09935</name>
</gene>
<dbReference type="EMBL" id="VIFK01000084">
    <property type="protein sequence ID" value="TQE99191.1"/>
    <property type="molecule type" value="Genomic_DNA"/>
</dbReference>
<feature type="compositionally biased region" description="Basic residues" evidence="1">
    <location>
        <begin position="1"/>
        <end position="22"/>
    </location>
</feature>
<accession>A0A540VR06</accession>
<dbReference type="AlphaFoldDB" id="A0A540VR06"/>
<organism evidence="2 3">
    <name type="scientific">Spiribacter salinus</name>
    <dbReference type="NCBI Taxonomy" id="1335746"/>
    <lineage>
        <taxon>Bacteria</taxon>
        <taxon>Pseudomonadati</taxon>
        <taxon>Pseudomonadota</taxon>
        <taxon>Gammaproteobacteria</taxon>
        <taxon>Chromatiales</taxon>
        <taxon>Ectothiorhodospiraceae</taxon>
        <taxon>Spiribacter</taxon>
    </lineage>
</organism>
<proteinExistence type="predicted"/>
<evidence type="ECO:0000313" key="3">
    <source>
        <dbReference type="Proteomes" id="UP000315400"/>
    </source>
</evidence>
<name>A0A540VR06_9GAMM</name>